<keyword evidence="2" id="KW-0378">Hydrolase</keyword>
<dbReference type="PANTHER" id="PTHR42103:SF2">
    <property type="entry name" value="AB HYDROLASE-1 DOMAIN-CONTAINING PROTEIN"/>
    <property type="match status" value="1"/>
</dbReference>
<dbReference type="STRING" id="557598.LHK_01741"/>
<reference evidence="2 3" key="1">
    <citation type="journal article" date="2009" name="PLoS Genet.">
        <title>The complete genome and proteome of Laribacter hongkongensis reveal potential mechanisms for adaptations to different temperatures and habitats.</title>
        <authorList>
            <person name="Woo P.C."/>
            <person name="Lau S.K."/>
            <person name="Tse H."/>
            <person name="Teng J.L."/>
            <person name="Curreem S.O."/>
            <person name="Tsang A.K."/>
            <person name="Fan R.Y."/>
            <person name="Wong G.K."/>
            <person name="Huang Y."/>
            <person name="Loman N.J."/>
            <person name="Snyder L.A."/>
            <person name="Cai J.J."/>
            <person name="Huang J.D."/>
            <person name="Mak W."/>
            <person name="Pallen M.J."/>
            <person name="Lok S."/>
            <person name="Yuen K.Y."/>
        </authorList>
    </citation>
    <scope>NUCLEOTIDE SEQUENCE [LARGE SCALE GENOMIC DNA]</scope>
    <source>
        <strain evidence="2 3">HLHK9</strain>
    </source>
</reference>
<gene>
    <name evidence="2" type="ordered locus">LHK_01741</name>
</gene>
<keyword evidence="2" id="KW-0812">Transmembrane</keyword>
<dbReference type="HOGENOM" id="CLU_086287_1_0_4"/>
<organism evidence="2 3">
    <name type="scientific">Laribacter hongkongensis (strain HLHK9)</name>
    <dbReference type="NCBI Taxonomy" id="557598"/>
    <lineage>
        <taxon>Bacteria</taxon>
        <taxon>Pseudomonadati</taxon>
        <taxon>Pseudomonadota</taxon>
        <taxon>Betaproteobacteria</taxon>
        <taxon>Neisseriales</taxon>
        <taxon>Aquaspirillaceae</taxon>
        <taxon>Laribacter</taxon>
    </lineage>
</organism>
<keyword evidence="3" id="KW-1185">Reference proteome</keyword>
<dbReference type="EMBL" id="CP001154">
    <property type="protein sequence ID" value="ACO74725.1"/>
    <property type="molecule type" value="Genomic_DNA"/>
</dbReference>
<feature type="domain" description="Serine aminopeptidase S33" evidence="1">
    <location>
        <begin position="49"/>
        <end position="159"/>
    </location>
</feature>
<keyword evidence="2" id="KW-0472">Membrane</keyword>
<dbReference type="eggNOG" id="COG2945">
    <property type="taxonomic scope" value="Bacteria"/>
</dbReference>
<name>C1D8D5_LARHH</name>
<proteinExistence type="predicted"/>
<dbReference type="GO" id="GO:0016787">
    <property type="term" value="F:hydrolase activity"/>
    <property type="evidence" value="ECO:0007669"/>
    <property type="project" value="UniProtKB-KW"/>
</dbReference>
<dbReference type="Proteomes" id="UP000002010">
    <property type="component" value="Chromosome"/>
</dbReference>
<evidence type="ECO:0000313" key="3">
    <source>
        <dbReference type="Proteomes" id="UP000002010"/>
    </source>
</evidence>
<dbReference type="InterPro" id="IPR029058">
    <property type="entry name" value="AB_hydrolase_fold"/>
</dbReference>
<evidence type="ECO:0000259" key="1">
    <source>
        <dbReference type="Pfam" id="PF12146"/>
    </source>
</evidence>
<dbReference type="SUPFAM" id="SSF53474">
    <property type="entry name" value="alpha/beta-Hydrolases"/>
    <property type="match status" value="1"/>
</dbReference>
<dbReference type="AlphaFoldDB" id="C1D8D5"/>
<dbReference type="PANTHER" id="PTHR42103">
    <property type="entry name" value="ALPHA/BETA-HYDROLASES SUPERFAMILY PROTEIN"/>
    <property type="match status" value="1"/>
</dbReference>
<dbReference type="InterPro" id="IPR022742">
    <property type="entry name" value="Hydrolase_4"/>
</dbReference>
<accession>C1D8D5</accession>
<dbReference type="Gene3D" id="3.40.50.1820">
    <property type="entry name" value="alpha/beta hydrolase"/>
    <property type="match status" value="1"/>
</dbReference>
<protein>
    <submittedName>
        <fullName evidence="2">Hydrolase transmembrane protein</fullName>
    </submittedName>
</protein>
<dbReference type="Pfam" id="PF12146">
    <property type="entry name" value="Hydrolase_4"/>
    <property type="match status" value="1"/>
</dbReference>
<evidence type="ECO:0000313" key="2">
    <source>
        <dbReference type="EMBL" id="ACO74725.1"/>
    </source>
</evidence>
<dbReference type="KEGG" id="lhk:LHK_01741"/>
<sequence length="225" mass="23355">MNISCMAARSNGCACRNRADAMLLSPPSITVPGPVGGLDTLVVSPDGPPRGVAVVCHPNPTQGGTHGNKVVQTCAKALASRGYVAYCPNLRGVGKSDGEHDYGHGEVDDVLAVAGFAQAQFPGVPLILAGFSFGGFVAAHARQRTEADGLILMGPAVGRYPVPMPAEVPADTLVIHGEEDEVIALSTVLDWARPQSLPVVVFPGTTHFFHGKLVPLGRLIARHVG</sequence>